<keyword evidence="12" id="KW-0472">Membrane</keyword>
<evidence type="ECO:0000259" key="14">
    <source>
        <dbReference type="PROSITE" id="PS50109"/>
    </source>
</evidence>
<evidence type="ECO:0000256" key="1">
    <source>
        <dbReference type="ARBA" id="ARBA00000085"/>
    </source>
</evidence>
<dbReference type="Pfam" id="PF14417">
    <property type="entry name" value="MEDS"/>
    <property type="match status" value="1"/>
</dbReference>
<keyword evidence="7" id="KW-0547">Nucleotide-binding</keyword>
<dbReference type="Gene3D" id="1.10.287.130">
    <property type="match status" value="1"/>
</dbReference>
<comment type="subcellular location">
    <subcellularLocation>
        <location evidence="2">Membrane</location>
        <topology evidence="2">Multi-pass membrane protein</topology>
    </subcellularLocation>
</comment>
<dbReference type="PROSITE" id="PS50113">
    <property type="entry name" value="PAC"/>
    <property type="match status" value="1"/>
</dbReference>
<dbReference type="SUPFAM" id="SSF47384">
    <property type="entry name" value="Homodimeric domain of signal transducing histidine kinase"/>
    <property type="match status" value="1"/>
</dbReference>
<keyword evidence="6" id="KW-0812">Transmembrane</keyword>
<dbReference type="CDD" id="cd00130">
    <property type="entry name" value="PAS"/>
    <property type="match status" value="2"/>
</dbReference>
<dbReference type="InterPro" id="IPR036890">
    <property type="entry name" value="HATPase_C_sf"/>
</dbReference>
<keyword evidence="10" id="KW-1133">Transmembrane helix</keyword>
<dbReference type="SMART" id="SM00091">
    <property type="entry name" value="PAS"/>
    <property type="match status" value="2"/>
</dbReference>
<feature type="region of interest" description="Disordered" evidence="13">
    <location>
        <begin position="1"/>
        <end position="20"/>
    </location>
</feature>
<dbReference type="InterPro" id="IPR035965">
    <property type="entry name" value="PAS-like_dom_sf"/>
</dbReference>
<dbReference type="NCBIfam" id="TIGR00229">
    <property type="entry name" value="sensory_box"/>
    <property type="match status" value="2"/>
</dbReference>
<evidence type="ECO:0000259" key="15">
    <source>
        <dbReference type="PROSITE" id="PS50112"/>
    </source>
</evidence>
<evidence type="ECO:0000313" key="18">
    <source>
        <dbReference type="Proteomes" id="UP000654345"/>
    </source>
</evidence>
<reference evidence="17 18" key="1">
    <citation type="journal article" date="2021" name="Int. J. Syst. Evol. Microbiol.">
        <title>Reticulibacter mediterranei gen. nov., sp. nov., within the new family Reticulibacteraceae fam. nov., and Ktedonospora formicarum gen. nov., sp. nov., Ktedonobacter robiniae sp. nov., Dictyobacter formicarum sp. nov. and Dictyobacter arantiisoli sp. nov., belonging to the class Ktedonobacteria.</title>
        <authorList>
            <person name="Yabe S."/>
            <person name="Zheng Y."/>
            <person name="Wang C.M."/>
            <person name="Sakai Y."/>
            <person name="Abe K."/>
            <person name="Yokota A."/>
            <person name="Donadio S."/>
            <person name="Cavaletti L."/>
            <person name="Monciardini P."/>
        </authorList>
    </citation>
    <scope>NUCLEOTIDE SEQUENCE [LARGE SCALE GENOMIC DNA]</scope>
    <source>
        <strain evidence="17 18">SOSP1-30</strain>
    </source>
</reference>
<dbReference type="RefSeq" id="WP_201373679.1">
    <property type="nucleotide sequence ID" value="NZ_BNJG01000002.1"/>
</dbReference>
<dbReference type="PROSITE" id="PS50109">
    <property type="entry name" value="HIS_KIN"/>
    <property type="match status" value="1"/>
</dbReference>
<dbReference type="PROSITE" id="PS50112">
    <property type="entry name" value="PAS"/>
    <property type="match status" value="2"/>
</dbReference>
<dbReference type="InterPro" id="IPR050351">
    <property type="entry name" value="BphY/WalK/GraS-like"/>
</dbReference>
<dbReference type="CDD" id="cd00082">
    <property type="entry name" value="HisKA"/>
    <property type="match status" value="1"/>
</dbReference>
<feature type="domain" description="Histidine kinase" evidence="14">
    <location>
        <begin position="506"/>
        <end position="727"/>
    </location>
</feature>
<dbReference type="PRINTS" id="PR00344">
    <property type="entry name" value="BCTRLSENSOR"/>
</dbReference>
<name>A0ABQ3UWN7_9CHLR</name>
<dbReference type="InterPro" id="IPR000700">
    <property type="entry name" value="PAS-assoc_C"/>
</dbReference>
<feature type="compositionally biased region" description="Polar residues" evidence="13">
    <location>
        <begin position="1"/>
        <end position="16"/>
    </location>
</feature>
<evidence type="ECO:0000256" key="4">
    <source>
        <dbReference type="ARBA" id="ARBA00022553"/>
    </source>
</evidence>
<dbReference type="SUPFAM" id="SSF55874">
    <property type="entry name" value="ATPase domain of HSP90 chaperone/DNA topoisomerase II/histidine kinase"/>
    <property type="match status" value="1"/>
</dbReference>
<keyword evidence="5" id="KW-0808">Transferase</keyword>
<dbReference type="InterPro" id="IPR025847">
    <property type="entry name" value="MEDS_domain"/>
</dbReference>
<dbReference type="Proteomes" id="UP000654345">
    <property type="component" value="Unassembled WGS sequence"/>
</dbReference>
<keyword evidence="8" id="KW-0418">Kinase</keyword>
<dbReference type="Pfam" id="PF13426">
    <property type="entry name" value="PAS_9"/>
    <property type="match status" value="1"/>
</dbReference>
<evidence type="ECO:0000256" key="11">
    <source>
        <dbReference type="ARBA" id="ARBA00023012"/>
    </source>
</evidence>
<accession>A0ABQ3UWN7</accession>
<gene>
    <name evidence="17" type="ORF">KSB_57360</name>
</gene>
<evidence type="ECO:0000256" key="3">
    <source>
        <dbReference type="ARBA" id="ARBA00012438"/>
    </source>
</evidence>
<feature type="domain" description="PAS" evidence="15">
    <location>
        <begin position="260"/>
        <end position="330"/>
    </location>
</feature>
<dbReference type="EMBL" id="BNJG01000002">
    <property type="protein sequence ID" value="GHO57261.1"/>
    <property type="molecule type" value="Genomic_DNA"/>
</dbReference>
<dbReference type="InterPro" id="IPR001610">
    <property type="entry name" value="PAC"/>
</dbReference>
<dbReference type="SUPFAM" id="SSF55785">
    <property type="entry name" value="PYP-like sensor domain (PAS domain)"/>
    <property type="match status" value="2"/>
</dbReference>
<keyword evidence="9" id="KW-0067">ATP-binding</keyword>
<dbReference type="Pfam" id="PF13188">
    <property type="entry name" value="PAS_8"/>
    <property type="match status" value="1"/>
</dbReference>
<dbReference type="Gene3D" id="3.30.450.20">
    <property type="entry name" value="PAS domain"/>
    <property type="match status" value="2"/>
</dbReference>
<dbReference type="InterPro" id="IPR000014">
    <property type="entry name" value="PAS"/>
</dbReference>
<dbReference type="Gene3D" id="3.30.565.10">
    <property type="entry name" value="Histidine kinase-like ATPase, C-terminal domain"/>
    <property type="match status" value="1"/>
</dbReference>
<evidence type="ECO:0000256" key="2">
    <source>
        <dbReference type="ARBA" id="ARBA00004141"/>
    </source>
</evidence>
<dbReference type="PANTHER" id="PTHR42878:SF7">
    <property type="entry name" value="SENSOR HISTIDINE KINASE GLRK"/>
    <property type="match status" value="1"/>
</dbReference>
<sequence>MDDLQDQMSTPQQDNGAESRLMHEQDWALTPLSIPSTGQNTLSEHTFAGHTHVVCFSEHDASLITMLSAFLGDGLRAGDNCIVVATPSHHEHLEQHLQATGFDLAQAVATGTYIPLDAATTMARFLVDGQPDSTRFIEVIGPLIEQATQGGRRVRIFGEMVALLWAQGKQAAAIRLEEFWNALGQRYTFSLFCAYPLQDFDGRKHEAAFTHICQLHSQLVPPTSYTQLTEQERLRTFTLLQQKANTLQVKITESQAAQERLRALAAIVESSDDAILSKTLSGIITSWNSAAQRIYGYTAQEMIGAHVTRIFPPDQYEEFEQIMAKIRLGEPVDHFETRRVRKDGQELLVSVTISPIKDENGVIFGASTIARDITEQRRLEAKSQRLFASNLIGIFVADETGRLLETNQAFLDLVGYTQDEWQAEAPLAMTSPSFLASFLRPLIQSAHAGNGSSDPQETILLHKSGKALPILMALTCIEHTQTCIGFVLDISERKALEQRKDIFIGMASHELKTPVTSLKGFLGLVQRLLSQKEFSQQGNEKILQYLARMDAQIEKLTKLINDLLDVSMMQAGQLIYREEQVEVDTLVREIVENVQETTQTHRLLVQGETRTAVFGDPDRLGQVLINLLQNAIKYSPNANTVLIHLDATEEQVQIRVQDFGLGISKEHHQKIFERFYRVTDQEEKTYPGMGIGLTISQEIIKRHGGRFWVESERNKGAIFSLSLPLIQRESQVLSQEEERERMKQPNAE</sequence>
<evidence type="ECO:0000259" key="16">
    <source>
        <dbReference type="PROSITE" id="PS50113"/>
    </source>
</evidence>
<dbReference type="SMART" id="SM00387">
    <property type="entry name" value="HATPase_c"/>
    <property type="match status" value="1"/>
</dbReference>
<evidence type="ECO:0000256" key="5">
    <source>
        <dbReference type="ARBA" id="ARBA00022679"/>
    </source>
</evidence>
<dbReference type="InterPro" id="IPR004358">
    <property type="entry name" value="Sig_transdc_His_kin-like_C"/>
</dbReference>
<dbReference type="SMART" id="SM00388">
    <property type="entry name" value="HisKA"/>
    <property type="match status" value="1"/>
</dbReference>
<dbReference type="CDD" id="cd00075">
    <property type="entry name" value="HATPase"/>
    <property type="match status" value="1"/>
</dbReference>
<dbReference type="Pfam" id="PF02518">
    <property type="entry name" value="HATPase_c"/>
    <property type="match status" value="1"/>
</dbReference>
<dbReference type="SMART" id="SM00086">
    <property type="entry name" value="PAC"/>
    <property type="match status" value="2"/>
</dbReference>
<dbReference type="PANTHER" id="PTHR42878">
    <property type="entry name" value="TWO-COMPONENT HISTIDINE KINASE"/>
    <property type="match status" value="1"/>
</dbReference>
<keyword evidence="11" id="KW-0902">Two-component regulatory system</keyword>
<evidence type="ECO:0000256" key="6">
    <source>
        <dbReference type="ARBA" id="ARBA00022692"/>
    </source>
</evidence>
<comment type="caution">
    <text evidence="17">The sequence shown here is derived from an EMBL/GenBank/DDBJ whole genome shotgun (WGS) entry which is preliminary data.</text>
</comment>
<evidence type="ECO:0000256" key="7">
    <source>
        <dbReference type="ARBA" id="ARBA00022741"/>
    </source>
</evidence>
<dbReference type="EC" id="2.7.13.3" evidence="3"/>
<dbReference type="InterPro" id="IPR005467">
    <property type="entry name" value="His_kinase_dom"/>
</dbReference>
<protein>
    <recommendedName>
        <fullName evidence="3">histidine kinase</fullName>
        <ecNumber evidence="3">2.7.13.3</ecNumber>
    </recommendedName>
</protein>
<dbReference type="InterPro" id="IPR003594">
    <property type="entry name" value="HATPase_dom"/>
</dbReference>
<proteinExistence type="predicted"/>
<feature type="domain" description="PAS" evidence="15">
    <location>
        <begin position="379"/>
        <end position="420"/>
    </location>
</feature>
<organism evidence="17 18">
    <name type="scientific">Ktedonobacter robiniae</name>
    <dbReference type="NCBI Taxonomy" id="2778365"/>
    <lineage>
        <taxon>Bacteria</taxon>
        <taxon>Bacillati</taxon>
        <taxon>Chloroflexota</taxon>
        <taxon>Ktedonobacteria</taxon>
        <taxon>Ktedonobacterales</taxon>
        <taxon>Ktedonobacteraceae</taxon>
        <taxon>Ktedonobacter</taxon>
    </lineage>
</organism>
<dbReference type="InterPro" id="IPR003661">
    <property type="entry name" value="HisK_dim/P_dom"/>
</dbReference>
<evidence type="ECO:0000256" key="9">
    <source>
        <dbReference type="ARBA" id="ARBA00022840"/>
    </source>
</evidence>
<evidence type="ECO:0000313" key="17">
    <source>
        <dbReference type="EMBL" id="GHO57261.1"/>
    </source>
</evidence>
<comment type="catalytic activity">
    <reaction evidence="1">
        <text>ATP + protein L-histidine = ADP + protein N-phospho-L-histidine.</text>
        <dbReference type="EC" id="2.7.13.3"/>
    </reaction>
</comment>
<evidence type="ECO:0000256" key="8">
    <source>
        <dbReference type="ARBA" id="ARBA00022777"/>
    </source>
</evidence>
<evidence type="ECO:0000256" key="12">
    <source>
        <dbReference type="ARBA" id="ARBA00023136"/>
    </source>
</evidence>
<feature type="domain" description="PAC" evidence="16">
    <location>
        <begin position="333"/>
        <end position="385"/>
    </location>
</feature>
<evidence type="ECO:0000256" key="10">
    <source>
        <dbReference type="ARBA" id="ARBA00022989"/>
    </source>
</evidence>
<dbReference type="InterPro" id="IPR036097">
    <property type="entry name" value="HisK_dim/P_sf"/>
</dbReference>
<keyword evidence="18" id="KW-1185">Reference proteome</keyword>
<dbReference type="Pfam" id="PF00512">
    <property type="entry name" value="HisKA"/>
    <property type="match status" value="1"/>
</dbReference>
<evidence type="ECO:0000256" key="13">
    <source>
        <dbReference type="SAM" id="MobiDB-lite"/>
    </source>
</evidence>
<keyword evidence="4" id="KW-0597">Phosphoprotein</keyword>